<evidence type="ECO:0000256" key="8">
    <source>
        <dbReference type="ARBA" id="ARBA00023136"/>
    </source>
</evidence>
<dbReference type="InterPro" id="IPR003593">
    <property type="entry name" value="AAA+_ATPase"/>
</dbReference>
<keyword evidence="7 9" id="KW-1133">Transmembrane helix</keyword>
<keyword evidence="6 12" id="KW-0067">ATP-binding</keyword>
<dbReference type="SUPFAM" id="SSF52540">
    <property type="entry name" value="P-loop containing nucleoside triphosphate hydrolases"/>
    <property type="match status" value="1"/>
</dbReference>
<dbReference type="Proteomes" id="UP000027182">
    <property type="component" value="Chromosome"/>
</dbReference>
<evidence type="ECO:0000256" key="5">
    <source>
        <dbReference type="ARBA" id="ARBA00022741"/>
    </source>
</evidence>
<dbReference type="GO" id="GO:0005524">
    <property type="term" value="F:ATP binding"/>
    <property type="evidence" value="ECO:0007669"/>
    <property type="project" value="UniProtKB-KW"/>
</dbReference>
<evidence type="ECO:0000259" key="11">
    <source>
        <dbReference type="PROSITE" id="PS50929"/>
    </source>
</evidence>
<dbReference type="InterPro" id="IPR003439">
    <property type="entry name" value="ABC_transporter-like_ATP-bd"/>
</dbReference>
<name>A0A059Y8M3_MYCBV</name>
<evidence type="ECO:0000313" key="12">
    <source>
        <dbReference type="EMBL" id="AIA34031.1"/>
    </source>
</evidence>
<evidence type="ECO:0000256" key="1">
    <source>
        <dbReference type="ARBA" id="ARBA00004651"/>
    </source>
</evidence>
<feature type="transmembrane region" description="Helical" evidence="9">
    <location>
        <begin position="33"/>
        <end position="59"/>
    </location>
</feature>
<feature type="transmembrane region" description="Helical" evidence="9">
    <location>
        <begin position="157"/>
        <end position="178"/>
    </location>
</feature>
<dbReference type="FunFam" id="3.40.50.300:FF:000604">
    <property type="entry name" value="ABC transporter B family member 28"/>
    <property type="match status" value="1"/>
</dbReference>
<keyword evidence="3" id="KW-0813">Transport</keyword>
<dbReference type="PROSITE" id="PS50929">
    <property type="entry name" value="ABC_TM1F"/>
    <property type="match status" value="1"/>
</dbReference>
<dbReference type="PANTHER" id="PTHR43394">
    <property type="entry name" value="ATP-DEPENDENT PERMEASE MDL1, MITOCHONDRIAL"/>
    <property type="match status" value="1"/>
</dbReference>
<organism evidence="12 13">
    <name type="scientific">Mycoplasmopsis bovis CQ-W70</name>
    <dbReference type="NCBI Taxonomy" id="1316930"/>
    <lineage>
        <taxon>Bacteria</taxon>
        <taxon>Bacillati</taxon>
        <taxon>Mycoplasmatota</taxon>
        <taxon>Mycoplasmoidales</taxon>
        <taxon>Metamycoplasmataceae</taxon>
        <taxon>Mycoplasmopsis</taxon>
    </lineage>
</organism>
<dbReference type="SMART" id="SM00382">
    <property type="entry name" value="AAA"/>
    <property type="match status" value="1"/>
</dbReference>
<dbReference type="GO" id="GO:0005886">
    <property type="term" value="C:plasma membrane"/>
    <property type="evidence" value="ECO:0007669"/>
    <property type="project" value="UniProtKB-SubCell"/>
</dbReference>
<evidence type="ECO:0000259" key="10">
    <source>
        <dbReference type="PROSITE" id="PS50893"/>
    </source>
</evidence>
<feature type="domain" description="ABC transmembrane type-1" evidence="11">
    <location>
        <begin position="36"/>
        <end position="332"/>
    </location>
</feature>
<protein>
    <submittedName>
        <fullName evidence="12">ATP-binding cassette, subfamily B</fullName>
    </submittedName>
</protein>
<dbReference type="InterPro" id="IPR036640">
    <property type="entry name" value="ABC1_TM_sf"/>
</dbReference>
<feature type="transmembrane region" description="Helical" evidence="9">
    <location>
        <begin position="269"/>
        <end position="288"/>
    </location>
</feature>
<evidence type="ECO:0000256" key="2">
    <source>
        <dbReference type="ARBA" id="ARBA00005417"/>
    </source>
</evidence>
<keyword evidence="8 9" id="KW-0472">Membrane</keyword>
<dbReference type="InterPro" id="IPR039421">
    <property type="entry name" value="Type_1_exporter"/>
</dbReference>
<feature type="transmembrane region" description="Helical" evidence="9">
    <location>
        <begin position="79"/>
        <end position="104"/>
    </location>
</feature>
<evidence type="ECO:0000256" key="6">
    <source>
        <dbReference type="ARBA" id="ARBA00022840"/>
    </source>
</evidence>
<evidence type="ECO:0000256" key="7">
    <source>
        <dbReference type="ARBA" id="ARBA00022989"/>
    </source>
</evidence>
<dbReference type="Gene3D" id="1.20.1560.10">
    <property type="entry name" value="ABC transporter type 1, transmembrane domain"/>
    <property type="match status" value="1"/>
</dbReference>
<evidence type="ECO:0000256" key="9">
    <source>
        <dbReference type="SAM" id="Phobius"/>
    </source>
</evidence>
<dbReference type="SUPFAM" id="SSF90123">
    <property type="entry name" value="ABC transporter transmembrane region"/>
    <property type="match status" value="1"/>
</dbReference>
<dbReference type="GO" id="GO:0005737">
    <property type="term" value="C:cytoplasm"/>
    <property type="evidence" value="ECO:0007669"/>
    <property type="project" value="UniProtKB-ARBA"/>
</dbReference>
<dbReference type="KEGG" id="mbq:K668_02265"/>
<dbReference type="HOGENOM" id="CLU_000604_84_3_14"/>
<dbReference type="AlphaFoldDB" id="A0A059Y8M3"/>
<dbReference type="Pfam" id="PF00664">
    <property type="entry name" value="ABC_membrane"/>
    <property type="match status" value="1"/>
</dbReference>
<feature type="transmembrane region" description="Helical" evidence="9">
    <location>
        <begin position="184"/>
        <end position="202"/>
    </location>
</feature>
<dbReference type="PROSITE" id="PS50893">
    <property type="entry name" value="ABC_TRANSPORTER_2"/>
    <property type="match status" value="1"/>
</dbReference>
<dbReference type="GO" id="GO:0016887">
    <property type="term" value="F:ATP hydrolysis activity"/>
    <property type="evidence" value="ECO:0007669"/>
    <property type="project" value="InterPro"/>
</dbReference>
<dbReference type="InterPro" id="IPR027417">
    <property type="entry name" value="P-loop_NTPase"/>
</dbReference>
<dbReference type="PANTHER" id="PTHR43394:SF1">
    <property type="entry name" value="ATP-BINDING CASSETTE SUB-FAMILY B MEMBER 10, MITOCHONDRIAL"/>
    <property type="match status" value="1"/>
</dbReference>
<dbReference type="GeneID" id="31507755"/>
<evidence type="ECO:0000313" key="13">
    <source>
        <dbReference type="Proteomes" id="UP000027182"/>
    </source>
</evidence>
<evidence type="ECO:0000256" key="4">
    <source>
        <dbReference type="ARBA" id="ARBA00022692"/>
    </source>
</evidence>
<comment type="subcellular location">
    <subcellularLocation>
        <location evidence="1">Cell membrane</location>
        <topology evidence="1">Multi-pass membrane protein</topology>
    </subcellularLocation>
</comment>
<gene>
    <name evidence="12" type="ORF">K668_02265</name>
</gene>
<dbReference type="EMBL" id="CP005933">
    <property type="protein sequence ID" value="AIA34031.1"/>
    <property type="molecule type" value="Genomic_DNA"/>
</dbReference>
<feature type="domain" description="ABC transporter" evidence="10">
    <location>
        <begin position="365"/>
        <end position="601"/>
    </location>
</feature>
<reference evidence="12 13" key="1">
    <citation type="submission" date="2013-04" db="EMBL/GenBank/DDBJ databases">
        <authorList>
            <person name="Lin L."/>
            <person name="Zeng Z."/>
            <person name="Xie J."/>
            <person name="Luo L."/>
            <person name="Yang Z."/>
            <person name="Liang W."/>
            <person name="Lin H."/>
            <person name="Dong C."/>
            <person name="Sun Y."/>
        </authorList>
    </citation>
    <scope>NUCLEOTIDE SEQUENCE [LARGE SCALE GENOMIC DNA]</scope>
    <source>
        <strain evidence="12 13">CQ-W70</strain>
    </source>
</reference>
<dbReference type="Gene3D" id="3.40.50.300">
    <property type="entry name" value="P-loop containing nucleotide triphosphate hydrolases"/>
    <property type="match status" value="1"/>
</dbReference>
<dbReference type="RefSeq" id="WP_013456600.1">
    <property type="nucleotide sequence ID" value="NZ_CP005933.1"/>
</dbReference>
<dbReference type="Pfam" id="PF00005">
    <property type="entry name" value="ABC_tran"/>
    <property type="match status" value="1"/>
</dbReference>
<dbReference type="InterPro" id="IPR011527">
    <property type="entry name" value="ABC1_TM_dom"/>
</dbReference>
<keyword evidence="5" id="KW-0547">Nucleotide-binding</keyword>
<proteinExistence type="inferred from homology"/>
<evidence type="ECO:0000256" key="3">
    <source>
        <dbReference type="ARBA" id="ARBA00022448"/>
    </source>
</evidence>
<accession>A0A059Y8M3</accession>
<sequence length="605" mass="68214">MTKKPEKQMSKSKPASSFKLFIKLFKDYSGSNLVLWLPIFLGLLLAGFITGGVWLLGYIIDNFLKVDLFNPSTFSTMQFAWFIVLLALFYFLQKLTLITQYLIVNRASVKIGSRIRVNVYQKLQIMPLSYFENEKTGDLMSTVTNDIQNVVQSMIDVISNIITVVFTLVITFSILISYSFITALIALVIIPINFIPVLIIIVKNQKYFVSKQQNLGNFNAYLEEIIDALPVIRINNKQSTVAKDFDKINKTLLKTSTDISVRIAWLYPWFYFSKILNLLIIVGLTVLLKNNWTSMPGRDNITSGSILSISIYVFTVSDKLGEILEIISNLQLGLGSVVRVKKLLDLMPLVDESKLSDLIEGDGTIEFKNVWFAYPSNPDKYVLKDISFKIEPTKTLALVGHTGCGKSTIAKLLSKLYVPTKGDILINGQSIFKTNEKSWRNNIDVIQQETYLFKDTIKNNLSCVRPNISDEQLISISEQVGLDEFVKKLPDGYKTELKDNGSVLSVGQKQLIAITRSMISSKTISILDEATSDIDTLTESKIKKAISLLSKNKTLLIIAHRLSTIKNADNILMIENGEIKEQGTHNQLMSKQGLYQKMYLSGFEE</sequence>
<dbReference type="PATRIC" id="fig|1316930.3.peg.465"/>
<keyword evidence="4 9" id="KW-0812">Transmembrane</keyword>
<dbReference type="GO" id="GO:0015421">
    <property type="term" value="F:ABC-type oligopeptide transporter activity"/>
    <property type="evidence" value="ECO:0007669"/>
    <property type="project" value="TreeGrafter"/>
</dbReference>
<comment type="similarity">
    <text evidence="2">Belongs to the ABC transporter superfamily.</text>
</comment>